<keyword evidence="9" id="KW-0472">Membrane</keyword>
<dbReference type="Gene3D" id="1.10.630.10">
    <property type="entry name" value="Cytochrome P450"/>
    <property type="match status" value="1"/>
</dbReference>
<protein>
    <submittedName>
        <fullName evidence="10">Cytochrome P450 steroid hydroxylase</fullName>
    </submittedName>
</protein>
<dbReference type="AlphaFoldDB" id="A0A890CAH8"/>
<keyword evidence="4 7" id="KW-0479">Metal-binding</keyword>
<feature type="binding site" description="axial binding residue" evidence="7">
    <location>
        <position position="449"/>
    </location>
    <ligand>
        <name>heme</name>
        <dbReference type="ChEBI" id="CHEBI:30413"/>
    </ligand>
    <ligandPart>
        <name>Fe</name>
        <dbReference type="ChEBI" id="CHEBI:18248"/>
    </ligandPart>
</feature>
<dbReference type="InterPro" id="IPR002403">
    <property type="entry name" value="Cyt_P450_E_grp-IV"/>
</dbReference>
<evidence type="ECO:0000256" key="4">
    <source>
        <dbReference type="ARBA" id="ARBA00022723"/>
    </source>
</evidence>
<dbReference type="InterPro" id="IPR036396">
    <property type="entry name" value="Cyt_P450_sf"/>
</dbReference>
<evidence type="ECO:0000256" key="7">
    <source>
        <dbReference type="PIRSR" id="PIRSR602403-1"/>
    </source>
</evidence>
<feature type="transmembrane region" description="Helical" evidence="9">
    <location>
        <begin position="12"/>
        <end position="29"/>
    </location>
</feature>
<keyword evidence="5 8" id="KW-0560">Oxidoreductase</keyword>
<evidence type="ECO:0000256" key="5">
    <source>
        <dbReference type="ARBA" id="ARBA00023002"/>
    </source>
</evidence>
<dbReference type="CDD" id="cd11041">
    <property type="entry name" value="CYP503A1-like"/>
    <property type="match status" value="1"/>
</dbReference>
<evidence type="ECO:0000256" key="6">
    <source>
        <dbReference type="ARBA" id="ARBA00023004"/>
    </source>
</evidence>
<dbReference type="PRINTS" id="PR00465">
    <property type="entry name" value="EP450IV"/>
</dbReference>
<keyword evidence="7 8" id="KW-0349">Heme</keyword>
<evidence type="ECO:0000313" key="10">
    <source>
        <dbReference type="EMBL" id="QRG28988.1"/>
    </source>
</evidence>
<dbReference type="PANTHER" id="PTHR46206:SF7">
    <property type="entry name" value="P450, PUTATIVE (EUROFUNG)-RELATED"/>
    <property type="match status" value="1"/>
</dbReference>
<reference evidence="10" key="1">
    <citation type="submission" date="2020-03" db="EMBL/GenBank/DDBJ databases">
        <authorList>
            <person name="Xie D."/>
            <person name="Liu X."/>
        </authorList>
    </citation>
    <scope>NUCLEOTIDE SEQUENCE</scope>
    <source>
        <strain evidence="10">40301</strain>
    </source>
</reference>
<comment type="pathway">
    <text evidence="2">Mycotoxin biosynthesis.</text>
</comment>
<organism evidence="10">
    <name type="scientific">Cochliobolus lunatus</name>
    <name type="common">Filamentous fungus</name>
    <name type="synonym">Curvularia lunata</name>
    <dbReference type="NCBI Taxonomy" id="5503"/>
    <lineage>
        <taxon>Eukaryota</taxon>
        <taxon>Fungi</taxon>
        <taxon>Dikarya</taxon>
        <taxon>Ascomycota</taxon>
        <taxon>Pezizomycotina</taxon>
        <taxon>Dothideomycetes</taxon>
        <taxon>Pleosporomycetidae</taxon>
        <taxon>Pleosporales</taxon>
        <taxon>Pleosporineae</taxon>
        <taxon>Pleosporaceae</taxon>
        <taxon>Curvularia</taxon>
    </lineage>
</organism>
<keyword evidence="8" id="KW-0503">Monooxygenase</keyword>
<dbReference type="EMBL" id="MT162553">
    <property type="protein sequence ID" value="QRG28988.1"/>
    <property type="molecule type" value="mRNA"/>
</dbReference>
<evidence type="ECO:0000256" key="9">
    <source>
        <dbReference type="SAM" id="Phobius"/>
    </source>
</evidence>
<comment type="cofactor">
    <cofactor evidence="1 7">
        <name>heme</name>
        <dbReference type="ChEBI" id="CHEBI:30413"/>
    </cofactor>
</comment>
<dbReference type="InterPro" id="IPR001128">
    <property type="entry name" value="Cyt_P450"/>
</dbReference>
<name>A0A890CAH8_COCLU</name>
<dbReference type="Pfam" id="PF00067">
    <property type="entry name" value="p450"/>
    <property type="match status" value="1"/>
</dbReference>
<dbReference type="SMR" id="A0A890CAH8"/>
<keyword evidence="6 7" id="KW-0408">Iron</keyword>
<accession>A0A890CAH8</accession>
<evidence type="ECO:0000256" key="2">
    <source>
        <dbReference type="ARBA" id="ARBA00004685"/>
    </source>
</evidence>
<evidence type="ECO:0000256" key="8">
    <source>
        <dbReference type="RuleBase" id="RU000461"/>
    </source>
</evidence>
<dbReference type="InterPro" id="IPR017972">
    <property type="entry name" value="Cyt_P450_CS"/>
</dbReference>
<evidence type="ECO:0000256" key="3">
    <source>
        <dbReference type="ARBA" id="ARBA00010617"/>
    </source>
</evidence>
<dbReference type="PANTHER" id="PTHR46206">
    <property type="entry name" value="CYTOCHROME P450"/>
    <property type="match status" value="1"/>
</dbReference>
<dbReference type="GO" id="GO:0005506">
    <property type="term" value="F:iron ion binding"/>
    <property type="evidence" value="ECO:0007669"/>
    <property type="project" value="InterPro"/>
</dbReference>
<dbReference type="GO" id="GO:0016705">
    <property type="term" value="F:oxidoreductase activity, acting on paired donors, with incorporation or reduction of molecular oxygen"/>
    <property type="evidence" value="ECO:0007669"/>
    <property type="project" value="InterPro"/>
</dbReference>
<dbReference type="GO" id="GO:0020037">
    <property type="term" value="F:heme binding"/>
    <property type="evidence" value="ECO:0007669"/>
    <property type="project" value="InterPro"/>
</dbReference>
<keyword evidence="9" id="KW-1133">Transmembrane helix</keyword>
<keyword evidence="9" id="KW-0812">Transmembrane</keyword>
<gene>
    <name evidence="10" type="primary">CYP5103B5</name>
</gene>
<sequence length="506" mass="57028">MDPQTVELVLRALQTTAIAAVLFVAWTYIPKLQYKAHLKKLPSLTPEGSVKARANFMASAKKMYQDGYEKFKDSAYVLINENGKENVIVPTRFLPELRKLPDNILSFPEAITEDMEVKYTRLTVEHHTSTDTVRSKLTPALPRLNPAICRDVDSAVKTYLPPCDDWTEVNINEKLVRIVAKVSGTIFVGPELSSDPEYLDAGCFYTVDLMNAVTAMKKLRPWLKPFLASRTPEIIALRAREKQAERVLRPIVQERIAAKASDPNWQEPDDMLQWMINKSDGKESVASLAKAQLSLIFAAIHTTSMTVTNIIYTLAVMPEYLEPLREEIRNVMADEGGVITFRALQKMEKLDSYMKEVLRFYGPVMTSFTRRALKGITLSNGQYIPAGVLIEVPAAAVYKDDSLYPSSDTFDGFRAYKARSTGKAADIARNQFVTSNEENLTFGYGRHACPGRFFAANEIKMIIARLILDYDIKMPNDQTERYPQIEIGKVSMPDPTKTLAFKRVVV</sequence>
<dbReference type="PROSITE" id="PS00086">
    <property type="entry name" value="CYTOCHROME_P450"/>
    <property type="match status" value="1"/>
</dbReference>
<dbReference type="SUPFAM" id="SSF48264">
    <property type="entry name" value="Cytochrome P450"/>
    <property type="match status" value="1"/>
</dbReference>
<comment type="similarity">
    <text evidence="3 8">Belongs to the cytochrome P450 family.</text>
</comment>
<evidence type="ECO:0000256" key="1">
    <source>
        <dbReference type="ARBA" id="ARBA00001971"/>
    </source>
</evidence>
<proteinExistence type="evidence at transcript level"/>
<dbReference type="GO" id="GO:0004497">
    <property type="term" value="F:monooxygenase activity"/>
    <property type="evidence" value="ECO:0007669"/>
    <property type="project" value="UniProtKB-KW"/>
</dbReference>